<dbReference type="EMBL" id="JACAZH010000035">
    <property type="protein sequence ID" value="KAF7337197.1"/>
    <property type="molecule type" value="Genomic_DNA"/>
</dbReference>
<feature type="region of interest" description="Disordered" evidence="1">
    <location>
        <begin position="124"/>
        <end position="150"/>
    </location>
</feature>
<evidence type="ECO:0000313" key="2">
    <source>
        <dbReference type="EMBL" id="KAF7337197.1"/>
    </source>
</evidence>
<evidence type="ECO:0000256" key="1">
    <source>
        <dbReference type="SAM" id="MobiDB-lite"/>
    </source>
</evidence>
<proteinExistence type="predicted"/>
<dbReference type="OrthoDB" id="3038000at2759"/>
<gene>
    <name evidence="2" type="ORF">MSAN_02272000</name>
</gene>
<sequence>MDPESESELGCICGSPSDCTECHPYVCLAFRTILLAHSQHLRSSTAIFPQAWQAGGLTRDAKLLVKSFTFSPSFLGARVIEDRTAGTNRRHTPKYSETIGMQAVDRVVTNYNYYISGGVGGPGGGARDQGTGGGGGAGHGPTVYLGQPPEETTSRDLDLLKEIRLEEQSRVVDRPSRGASVRRMYSANFVVRESERKVTVAMYQGDGAEDEWRQDFAKYESIRHPNILQLYGIVNAKKLCAMVFHDELVPYDQFLSRFEHSPILTIYILSYCITEWWEAMDYYDSILRESDLAAVI</sequence>
<keyword evidence="3" id="KW-1185">Reference proteome</keyword>
<feature type="compositionally biased region" description="Gly residues" evidence="1">
    <location>
        <begin position="124"/>
        <end position="139"/>
    </location>
</feature>
<reference evidence="2" key="1">
    <citation type="submission" date="2020-05" db="EMBL/GenBank/DDBJ databases">
        <title>Mycena genomes resolve the evolution of fungal bioluminescence.</title>
        <authorList>
            <person name="Tsai I.J."/>
        </authorList>
    </citation>
    <scope>NUCLEOTIDE SEQUENCE</scope>
    <source>
        <strain evidence="2">160909Yilan</strain>
    </source>
</reference>
<comment type="caution">
    <text evidence="2">The sequence shown here is derived from an EMBL/GenBank/DDBJ whole genome shotgun (WGS) entry which is preliminary data.</text>
</comment>
<accession>A0A8H7CIH5</accession>
<name>A0A8H7CIH5_9AGAR</name>
<dbReference type="AlphaFoldDB" id="A0A8H7CIH5"/>
<dbReference type="Proteomes" id="UP000623467">
    <property type="component" value="Unassembled WGS sequence"/>
</dbReference>
<organism evidence="2 3">
    <name type="scientific">Mycena sanguinolenta</name>
    <dbReference type="NCBI Taxonomy" id="230812"/>
    <lineage>
        <taxon>Eukaryota</taxon>
        <taxon>Fungi</taxon>
        <taxon>Dikarya</taxon>
        <taxon>Basidiomycota</taxon>
        <taxon>Agaricomycotina</taxon>
        <taxon>Agaricomycetes</taxon>
        <taxon>Agaricomycetidae</taxon>
        <taxon>Agaricales</taxon>
        <taxon>Marasmiineae</taxon>
        <taxon>Mycenaceae</taxon>
        <taxon>Mycena</taxon>
    </lineage>
</organism>
<evidence type="ECO:0000313" key="3">
    <source>
        <dbReference type="Proteomes" id="UP000623467"/>
    </source>
</evidence>
<protein>
    <submittedName>
        <fullName evidence="2">Uncharacterized protein</fullName>
    </submittedName>
</protein>